<evidence type="ECO:0000313" key="1">
    <source>
        <dbReference type="EMBL" id="MET4575963.1"/>
    </source>
</evidence>
<reference evidence="1 2" key="1">
    <citation type="submission" date="2024-06" db="EMBL/GenBank/DDBJ databases">
        <title>Sorghum-associated microbial communities from plants grown in Nebraska, USA.</title>
        <authorList>
            <person name="Schachtman D."/>
        </authorList>
    </citation>
    <scope>NUCLEOTIDE SEQUENCE [LARGE SCALE GENOMIC DNA]</scope>
    <source>
        <strain evidence="1 2">2709</strain>
    </source>
</reference>
<dbReference type="RefSeq" id="WP_354441767.1">
    <property type="nucleotide sequence ID" value="NZ_JBEPSH010000002.1"/>
</dbReference>
<organism evidence="1 2">
    <name type="scientific">Ottowia thiooxydans</name>
    <dbReference type="NCBI Taxonomy" id="219182"/>
    <lineage>
        <taxon>Bacteria</taxon>
        <taxon>Pseudomonadati</taxon>
        <taxon>Pseudomonadota</taxon>
        <taxon>Betaproteobacteria</taxon>
        <taxon>Burkholderiales</taxon>
        <taxon>Comamonadaceae</taxon>
        <taxon>Ottowia</taxon>
    </lineage>
</organism>
<name>A0ABV2Q4K0_9BURK</name>
<gene>
    <name evidence="1" type="ORF">ABIE13_001063</name>
</gene>
<evidence type="ECO:0000313" key="2">
    <source>
        <dbReference type="Proteomes" id="UP001549320"/>
    </source>
</evidence>
<dbReference type="EMBL" id="JBEPSH010000002">
    <property type="protein sequence ID" value="MET4575963.1"/>
    <property type="molecule type" value="Genomic_DNA"/>
</dbReference>
<sequence>MTLALCNEVLAHLSFERQCMLAAELGYQGLEIAPFTLAPAP</sequence>
<keyword evidence="1" id="KW-0413">Isomerase</keyword>
<keyword evidence="2" id="KW-1185">Reference proteome</keyword>
<proteinExistence type="predicted"/>
<protein>
    <submittedName>
        <fullName evidence="1">Sugar phosphate isomerase/epimerase</fullName>
    </submittedName>
</protein>
<dbReference type="GO" id="GO:0016853">
    <property type="term" value="F:isomerase activity"/>
    <property type="evidence" value="ECO:0007669"/>
    <property type="project" value="UniProtKB-KW"/>
</dbReference>
<accession>A0ABV2Q4K0</accession>
<comment type="caution">
    <text evidence="1">The sequence shown here is derived from an EMBL/GenBank/DDBJ whole genome shotgun (WGS) entry which is preliminary data.</text>
</comment>
<dbReference type="Proteomes" id="UP001549320">
    <property type="component" value="Unassembled WGS sequence"/>
</dbReference>